<proteinExistence type="predicted"/>
<dbReference type="PANTHER" id="PTHR34676">
    <property type="entry name" value="DUF4219 DOMAIN-CONTAINING PROTEIN-RELATED"/>
    <property type="match status" value="1"/>
</dbReference>
<organism evidence="2 3">
    <name type="scientific">Tanacetum coccineum</name>
    <dbReference type="NCBI Taxonomy" id="301880"/>
    <lineage>
        <taxon>Eukaryota</taxon>
        <taxon>Viridiplantae</taxon>
        <taxon>Streptophyta</taxon>
        <taxon>Embryophyta</taxon>
        <taxon>Tracheophyta</taxon>
        <taxon>Spermatophyta</taxon>
        <taxon>Magnoliopsida</taxon>
        <taxon>eudicotyledons</taxon>
        <taxon>Gunneridae</taxon>
        <taxon>Pentapetalae</taxon>
        <taxon>asterids</taxon>
        <taxon>campanulids</taxon>
        <taxon>Asterales</taxon>
        <taxon>Asteraceae</taxon>
        <taxon>Asteroideae</taxon>
        <taxon>Anthemideae</taxon>
        <taxon>Anthemidinae</taxon>
        <taxon>Tanacetum</taxon>
    </lineage>
</organism>
<comment type="caution">
    <text evidence="2">The sequence shown here is derived from an EMBL/GenBank/DDBJ whole genome shotgun (WGS) entry which is preliminary data.</text>
</comment>
<reference evidence="2" key="1">
    <citation type="journal article" date="2022" name="Int. J. Mol. Sci.">
        <title>Draft Genome of Tanacetum Coccineum: Genomic Comparison of Closely Related Tanacetum-Family Plants.</title>
        <authorList>
            <person name="Yamashiro T."/>
            <person name="Shiraishi A."/>
            <person name="Nakayama K."/>
            <person name="Satake H."/>
        </authorList>
    </citation>
    <scope>NUCLEOTIDE SEQUENCE</scope>
</reference>
<evidence type="ECO:0000256" key="1">
    <source>
        <dbReference type="SAM" id="MobiDB-lite"/>
    </source>
</evidence>
<protein>
    <recommendedName>
        <fullName evidence="4">UBN2 domain-containing protein</fullName>
    </recommendedName>
</protein>
<feature type="region of interest" description="Disordered" evidence="1">
    <location>
        <begin position="72"/>
        <end position="102"/>
    </location>
</feature>
<feature type="compositionally biased region" description="Basic and acidic residues" evidence="1">
    <location>
        <begin position="32"/>
        <end position="50"/>
    </location>
</feature>
<evidence type="ECO:0008006" key="4">
    <source>
        <dbReference type="Google" id="ProtNLM"/>
    </source>
</evidence>
<feature type="compositionally biased region" description="Basic and acidic residues" evidence="1">
    <location>
        <begin position="77"/>
        <end position="96"/>
    </location>
</feature>
<accession>A0ABQ5FNI5</accession>
<name>A0ABQ5FNI5_9ASTR</name>
<evidence type="ECO:0000313" key="3">
    <source>
        <dbReference type="Proteomes" id="UP001151760"/>
    </source>
</evidence>
<evidence type="ECO:0000313" key="2">
    <source>
        <dbReference type="EMBL" id="GJT64907.1"/>
    </source>
</evidence>
<dbReference type="Pfam" id="PF14223">
    <property type="entry name" value="Retrotran_gag_2"/>
    <property type="match status" value="1"/>
</dbReference>
<reference evidence="2" key="2">
    <citation type="submission" date="2022-01" db="EMBL/GenBank/DDBJ databases">
        <authorList>
            <person name="Yamashiro T."/>
            <person name="Shiraishi A."/>
            <person name="Satake H."/>
            <person name="Nakayama K."/>
        </authorList>
    </citation>
    <scope>NUCLEOTIDE SEQUENCE</scope>
</reference>
<feature type="region of interest" description="Disordered" evidence="1">
    <location>
        <begin position="28"/>
        <end position="50"/>
    </location>
</feature>
<keyword evidence="3" id="KW-1185">Reference proteome</keyword>
<dbReference type="EMBL" id="BQNB010017587">
    <property type="protein sequence ID" value="GJT64907.1"/>
    <property type="molecule type" value="Genomic_DNA"/>
</dbReference>
<sequence length="179" mass="21084">MDLKNFKKDKFTSFQDLEKYEHVGSKVTCTQDGKRSQDDQRSQEAQRSHIRDICEIKRSRSWHVITVGDFQPIQKNPKTDKDENVSYEKKNDDLKKSHQGNSQVKDSKIDLLVQQYKQFFIPKDESIDSGFAMFYTIVTSLKAIDEIFSSKNYVRKFLRALHPKWRAKVTAIEDSKEFH</sequence>
<gene>
    <name evidence="2" type="ORF">Tco_1016387</name>
</gene>
<dbReference type="PANTHER" id="PTHR34676:SF17">
    <property type="entry name" value="OS06G0684500 PROTEIN"/>
    <property type="match status" value="1"/>
</dbReference>
<dbReference type="Proteomes" id="UP001151760">
    <property type="component" value="Unassembled WGS sequence"/>
</dbReference>